<dbReference type="Pfam" id="PF13650">
    <property type="entry name" value="Asp_protease_2"/>
    <property type="match status" value="1"/>
</dbReference>
<sequence length="275" mass="31329">MRLNKVLYSLLFLCNVIQIFAQDTIKLKPYIENMKTVDVFIEGKKYNFLFDTGGSETIISPEIAKTIKKEIYGSTTGFRMSGEIIKAQKADDITLSMGNTKIFHPTVGIWDLMSILPKDFPKVDGVISLKSFINTILTVELSKNILIIEDKTSAKKAIKRKSLLPTRFANGLEGAELNIFIGISKQNKLYWFLFDSGNSGPFLLSNESAEVWQIKKENQKDNYENNPESMFAIGSKNLKIKSFIRDIIYDGVLNFDAISKYIFTIDFKNKEVWIE</sequence>
<organism evidence="2 3">
    <name type="scientific">Epilithonimonas zeae</name>
    <dbReference type="NCBI Taxonomy" id="1416779"/>
    <lineage>
        <taxon>Bacteria</taxon>
        <taxon>Pseudomonadati</taxon>
        <taxon>Bacteroidota</taxon>
        <taxon>Flavobacteriia</taxon>
        <taxon>Flavobacteriales</taxon>
        <taxon>Weeksellaceae</taxon>
        <taxon>Chryseobacterium group</taxon>
        <taxon>Epilithonimonas</taxon>
    </lineage>
</organism>
<feature type="signal peptide" evidence="1">
    <location>
        <begin position="1"/>
        <end position="21"/>
    </location>
</feature>
<dbReference type="GO" id="GO:0008233">
    <property type="term" value="F:peptidase activity"/>
    <property type="evidence" value="ECO:0007669"/>
    <property type="project" value="UniProtKB-KW"/>
</dbReference>
<dbReference type="Gene3D" id="2.40.70.10">
    <property type="entry name" value="Acid Proteases"/>
    <property type="match status" value="1"/>
</dbReference>
<keyword evidence="2" id="KW-0645">Protease</keyword>
<protein>
    <submittedName>
        <fullName evidence="2">Aspartyl protease</fullName>
    </submittedName>
</protein>
<dbReference type="STRING" id="1416779.SAMN05444409_0112"/>
<keyword evidence="2" id="KW-0378">Hydrolase</keyword>
<feature type="chain" id="PRO_5013360214" evidence="1">
    <location>
        <begin position="22"/>
        <end position="275"/>
    </location>
</feature>
<dbReference type="InterPro" id="IPR034122">
    <property type="entry name" value="Retropepsin-like_bacterial"/>
</dbReference>
<dbReference type="EMBL" id="FSRK01000001">
    <property type="protein sequence ID" value="SIN75202.1"/>
    <property type="molecule type" value="Genomic_DNA"/>
</dbReference>
<dbReference type="CDD" id="cd05483">
    <property type="entry name" value="retropepsin_like_bacteria"/>
    <property type="match status" value="1"/>
</dbReference>
<dbReference type="AlphaFoldDB" id="A0A1N6DWR3"/>
<reference evidence="3" key="1">
    <citation type="submission" date="2016-11" db="EMBL/GenBank/DDBJ databases">
        <authorList>
            <person name="Varghese N."/>
            <person name="Submissions S."/>
        </authorList>
    </citation>
    <scope>NUCLEOTIDE SEQUENCE [LARGE SCALE GENOMIC DNA]</scope>
    <source>
        <strain evidence="3">DSM 27623</strain>
    </source>
</reference>
<evidence type="ECO:0000256" key="1">
    <source>
        <dbReference type="SAM" id="SignalP"/>
    </source>
</evidence>
<keyword evidence="1" id="KW-0732">Signal</keyword>
<evidence type="ECO:0000313" key="2">
    <source>
        <dbReference type="EMBL" id="SIN75202.1"/>
    </source>
</evidence>
<accession>A0A1N6DWR3</accession>
<dbReference type="SUPFAM" id="SSF50630">
    <property type="entry name" value="Acid proteases"/>
    <property type="match status" value="1"/>
</dbReference>
<evidence type="ECO:0000313" key="3">
    <source>
        <dbReference type="Proteomes" id="UP000185207"/>
    </source>
</evidence>
<dbReference type="Proteomes" id="UP000185207">
    <property type="component" value="Unassembled WGS sequence"/>
</dbReference>
<gene>
    <name evidence="2" type="ORF">SAMN05444409_0112</name>
</gene>
<dbReference type="GO" id="GO:0006508">
    <property type="term" value="P:proteolysis"/>
    <property type="evidence" value="ECO:0007669"/>
    <property type="project" value="UniProtKB-KW"/>
</dbReference>
<proteinExistence type="predicted"/>
<dbReference type="InterPro" id="IPR021109">
    <property type="entry name" value="Peptidase_aspartic_dom_sf"/>
</dbReference>
<keyword evidence="3" id="KW-1185">Reference proteome</keyword>
<name>A0A1N6DWR3_9FLAO</name>